<dbReference type="EnsemblPlants" id="MELO3C034381.2.1">
    <property type="protein sequence ID" value="MELO3C034381.2.1"/>
    <property type="gene ID" value="MELO3C034381.2"/>
</dbReference>
<dbReference type="AlphaFoldDB" id="A0A9I9EJQ4"/>
<accession>A0A9I9EJQ4</accession>
<evidence type="ECO:0000313" key="1">
    <source>
        <dbReference type="EnsemblPlants" id="MELO3C034381.2.1"/>
    </source>
</evidence>
<proteinExistence type="predicted"/>
<sequence length="140" mass="15589">MHVRWVFSVNMHLRFAPKIFSLPLDVFLVISGKGKGRGKLASDREGSVTCHMGTQFCFHLVLERQLLGSVDMIQVIRQDCSQPDCLSVSSGYTTDQFVLGVLLGSSKTSYVPPRSHVARVWDVPAKVKVEKSLRATEKDP</sequence>
<reference evidence="1" key="1">
    <citation type="submission" date="2023-03" db="UniProtKB">
        <authorList>
            <consortium name="EnsemblPlants"/>
        </authorList>
    </citation>
    <scope>IDENTIFICATION</scope>
</reference>
<name>A0A9I9EJQ4_CUCME</name>
<dbReference type="Gramene" id="MELO3C034381.2.1">
    <property type="protein sequence ID" value="MELO3C034381.2.1"/>
    <property type="gene ID" value="MELO3C034381.2"/>
</dbReference>
<organism evidence="1">
    <name type="scientific">Cucumis melo</name>
    <name type="common">Muskmelon</name>
    <dbReference type="NCBI Taxonomy" id="3656"/>
    <lineage>
        <taxon>Eukaryota</taxon>
        <taxon>Viridiplantae</taxon>
        <taxon>Streptophyta</taxon>
        <taxon>Embryophyta</taxon>
        <taxon>Tracheophyta</taxon>
        <taxon>Spermatophyta</taxon>
        <taxon>Magnoliopsida</taxon>
        <taxon>eudicotyledons</taxon>
        <taxon>Gunneridae</taxon>
        <taxon>Pentapetalae</taxon>
        <taxon>rosids</taxon>
        <taxon>fabids</taxon>
        <taxon>Cucurbitales</taxon>
        <taxon>Cucurbitaceae</taxon>
        <taxon>Benincaseae</taxon>
        <taxon>Cucumis</taxon>
    </lineage>
</organism>
<protein>
    <submittedName>
        <fullName evidence="1">Uncharacterized protein</fullName>
    </submittedName>
</protein>